<evidence type="ECO:0000313" key="2">
    <source>
        <dbReference type="Proteomes" id="UP000712600"/>
    </source>
</evidence>
<name>A0A8S9NB90_BRACR</name>
<sequence length="90" mass="9253">MKGCECDGASVECDSDGVECDGTGVECDGAGVGYTVADVVGDGTYVGYEAGRDGGGGVRGDGGGRSCIVAVQGDQARWFKELRFEKQYKI</sequence>
<evidence type="ECO:0000313" key="1">
    <source>
        <dbReference type="EMBL" id="KAF3489930.1"/>
    </source>
</evidence>
<protein>
    <submittedName>
        <fullName evidence="1">Uncharacterized protein</fullName>
    </submittedName>
</protein>
<dbReference type="EMBL" id="QGKX02002183">
    <property type="protein sequence ID" value="KAF3489930.1"/>
    <property type="molecule type" value="Genomic_DNA"/>
</dbReference>
<dbReference type="AlphaFoldDB" id="A0A8S9NB90"/>
<reference evidence="1" key="1">
    <citation type="submission" date="2019-12" db="EMBL/GenBank/DDBJ databases">
        <title>Genome sequencing and annotation of Brassica cretica.</title>
        <authorList>
            <person name="Studholme D.J."/>
            <person name="Sarris P."/>
        </authorList>
    </citation>
    <scope>NUCLEOTIDE SEQUENCE</scope>
    <source>
        <strain evidence="1">PFS-109/04</strain>
        <tissue evidence="1">Leaf</tissue>
    </source>
</reference>
<organism evidence="1 2">
    <name type="scientific">Brassica cretica</name>
    <name type="common">Mustard</name>
    <dbReference type="NCBI Taxonomy" id="69181"/>
    <lineage>
        <taxon>Eukaryota</taxon>
        <taxon>Viridiplantae</taxon>
        <taxon>Streptophyta</taxon>
        <taxon>Embryophyta</taxon>
        <taxon>Tracheophyta</taxon>
        <taxon>Spermatophyta</taxon>
        <taxon>Magnoliopsida</taxon>
        <taxon>eudicotyledons</taxon>
        <taxon>Gunneridae</taxon>
        <taxon>Pentapetalae</taxon>
        <taxon>rosids</taxon>
        <taxon>malvids</taxon>
        <taxon>Brassicales</taxon>
        <taxon>Brassicaceae</taxon>
        <taxon>Brassiceae</taxon>
        <taxon>Brassica</taxon>
    </lineage>
</organism>
<comment type="caution">
    <text evidence="1">The sequence shown here is derived from an EMBL/GenBank/DDBJ whole genome shotgun (WGS) entry which is preliminary data.</text>
</comment>
<accession>A0A8S9NB90</accession>
<proteinExistence type="predicted"/>
<gene>
    <name evidence="1" type="ORF">F2Q69_00057762</name>
</gene>
<dbReference type="Proteomes" id="UP000712600">
    <property type="component" value="Unassembled WGS sequence"/>
</dbReference>